<keyword evidence="1 5" id="KW-0547">Nucleotide-binding</keyword>
<proteinExistence type="predicted"/>
<keyword evidence="2 5" id="KW-0378">Hydrolase</keyword>
<dbReference type="PROSITE" id="PS51198">
    <property type="entry name" value="UVRD_HELICASE_ATP_BIND"/>
    <property type="match status" value="1"/>
</dbReference>
<evidence type="ECO:0000256" key="3">
    <source>
        <dbReference type="ARBA" id="ARBA00022806"/>
    </source>
</evidence>
<dbReference type="PANTHER" id="PTHR11070:SF45">
    <property type="entry name" value="DNA 3'-5' HELICASE"/>
    <property type="match status" value="1"/>
</dbReference>
<evidence type="ECO:0000256" key="5">
    <source>
        <dbReference type="PROSITE-ProRule" id="PRU00560"/>
    </source>
</evidence>
<dbReference type="Proteomes" id="UP001589834">
    <property type="component" value="Unassembled WGS sequence"/>
</dbReference>
<protein>
    <submittedName>
        <fullName evidence="7">UvrD-helicase domain-containing protein</fullName>
    </submittedName>
</protein>
<feature type="binding site" evidence="5">
    <location>
        <begin position="275"/>
        <end position="282"/>
    </location>
    <ligand>
        <name>ATP</name>
        <dbReference type="ChEBI" id="CHEBI:30616"/>
    </ligand>
</feature>
<dbReference type="RefSeq" id="WP_377484597.1">
    <property type="nucleotide sequence ID" value="NZ_JBHLTN010000035.1"/>
</dbReference>
<comment type="caution">
    <text evidence="7">The sequence shown here is derived from an EMBL/GenBank/DDBJ whole genome shotgun (WGS) entry which is preliminary data.</text>
</comment>
<dbReference type="Pfam" id="PF13538">
    <property type="entry name" value="UvrD_C_2"/>
    <property type="match status" value="1"/>
</dbReference>
<dbReference type="InterPro" id="IPR000212">
    <property type="entry name" value="DNA_helicase_UvrD/REP"/>
</dbReference>
<organism evidence="7 8">
    <name type="scientific">Ottowia pentelensis</name>
    <dbReference type="NCBI Taxonomy" id="511108"/>
    <lineage>
        <taxon>Bacteria</taxon>
        <taxon>Pseudomonadati</taxon>
        <taxon>Pseudomonadota</taxon>
        <taxon>Betaproteobacteria</taxon>
        <taxon>Burkholderiales</taxon>
        <taxon>Comamonadaceae</taxon>
        <taxon>Ottowia</taxon>
    </lineage>
</organism>
<sequence length="699" mass="77644">MSLKPKVALSQDFLLQLAKLAVTVQTKVMRWAILFQSDPTSAGINYESIHGARDPNLKSVRIDRDWRGIVFKPSQGDVYVLLHVDHHDQAYRWAENRKLTINPVTGAMQLVTLESVNEEAAAARALPAAEPATAASAETERPLFKALDDRDLMSLGVPEDLVGSVRDIASETQLDAMQARLPVEAYEGLFLVAAGDTVNQVLEARETRVDRTVDTGDFATALETPESRSRFVIVDGDEAMVAIMSAPLEQWRVFLHPTQSKLVNGDRSGPVRVLGGAGTGKTVVAMHRAKWLAEHRTPAGRKVLFTTFTRNLANDIEQNLRTLCSRETLEKVEVRNLDAWVHGFMRAHKLEHRIVYDRKQDGAQQAWEAAMAVRDTRLELPDNFYQEELEQVVLAQGISTLDDYRTARRTGRGTLLSRAKRDAIWPVFEEYRGQLSSRKLKEVDDAYREVAELLGVETRTPDYSAVVIDETQDFGPQALKLIRAMVPAGTNDLFFVGDGHQRIYSRNRAAMSKCGIEIRGRSRKLYLNYRTTDEIRRQAVALLEGCEIDDLDDGHDENRRYKSLSHGPAPEIVSASGLEGAAQEAIRFIKSIRSASFSPTSPSFCVIASSEKNREAMSALLRDAGLIGVTISAQNNHADARDAIHFATMHRAKGLEFENVIVIAPSSYLGDAAATQSQRRLLYVALTRARSGAMLVTIP</sequence>
<gene>
    <name evidence="7" type="ORF">ACFFGG_16120</name>
</gene>
<dbReference type="Gene3D" id="3.40.50.300">
    <property type="entry name" value="P-loop containing nucleotide triphosphate hydrolases"/>
    <property type="match status" value="2"/>
</dbReference>
<evidence type="ECO:0000256" key="4">
    <source>
        <dbReference type="ARBA" id="ARBA00022840"/>
    </source>
</evidence>
<dbReference type="Pfam" id="PF00580">
    <property type="entry name" value="UvrD-helicase"/>
    <property type="match status" value="1"/>
</dbReference>
<keyword evidence="3 5" id="KW-0347">Helicase</keyword>
<feature type="domain" description="UvrD-like helicase ATP-binding" evidence="6">
    <location>
        <begin position="254"/>
        <end position="539"/>
    </location>
</feature>
<reference evidence="7 8" key="1">
    <citation type="submission" date="2024-09" db="EMBL/GenBank/DDBJ databases">
        <authorList>
            <person name="Sun Q."/>
            <person name="Mori K."/>
        </authorList>
    </citation>
    <scope>NUCLEOTIDE SEQUENCE [LARGE SCALE GENOMIC DNA]</scope>
    <source>
        <strain evidence="7 8">NCAIM B.02336</strain>
    </source>
</reference>
<dbReference type="PANTHER" id="PTHR11070">
    <property type="entry name" value="UVRD / RECB / PCRA DNA HELICASE FAMILY MEMBER"/>
    <property type="match status" value="1"/>
</dbReference>
<evidence type="ECO:0000259" key="6">
    <source>
        <dbReference type="PROSITE" id="PS51198"/>
    </source>
</evidence>
<dbReference type="InterPro" id="IPR027417">
    <property type="entry name" value="P-loop_NTPase"/>
</dbReference>
<keyword evidence="4 5" id="KW-0067">ATP-binding</keyword>
<keyword evidence="8" id="KW-1185">Reference proteome</keyword>
<dbReference type="InterPro" id="IPR027785">
    <property type="entry name" value="UvrD-like_helicase_C"/>
</dbReference>
<name>A0ABV6PW58_9BURK</name>
<evidence type="ECO:0000313" key="7">
    <source>
        <dbReference type="EMBL" id="MFC0594079.1"/>
    </source>
</evidence>
<evidence type="ECO:0000256" key="2">
    <source>
        <dbReference type="ARBA" id="ARBA00022801"/>
    </source>
</evidence>
<dbReference type="InterPro" id="IPR014016">
    <property type="entry name" value="UvrD-like_ATP-bd"/>
</dbReference>
<dbReference type="EMBL" id="JBHLTN010000035">
    <property type="protein sequence ID" value="MFC0594079.1"/>
    <property type="molecule type" value="Genomic_DNA"/>
</dbReference>
<accession>A0ABV6PW58</accession>
<evidence type="ECO:0000256" key="1">
    <source>
        <dbReference type="ARBA" id="ARBA00022741"/>
    </source>
</evidence>
<dbReference type="SUPFAM" id="SSF52540">
    <property type="entry name" value="P-loop containing nucleoside triphosphate hydrolases"/>
    <property type="match status" value="1"/>
</dbReference>
<evidence type="ECO:0000313" key="8">
    <source>
        <dbReference type="Proteomes" id="UP001589834"/>
    </source>
</evidence>